<proteinExistence type="predicted"/>
<reference evidence="1" key="1">
    <citation type="submission" date="2020-05" db="UniProtKB">
        <authorList>
            <consortium name="EnsemblMetazoa"/>
        </authorList>
    </citation>
    <scope>IDENTIFICATION</scope>
    <source>
        <strain evidence="1">BB02</strain>
    </source>
</reference>
<dbReference type="KEGG" id="bgt:106059694"/>
<accession>A0A2C9LE43</accession>
<gene>
    <name evidence="1" type="primary">106059694</name>
</gene>
<name>A0A2C9LE43_BIOGL</name>
<dbReference type="VEuPathDB" id="VectorBase:BGLAX_043143"/>
<sequence length="118" mass="13616">MANYQQVMNQGEKLLIAAEISRDPVTHARVSNKLQELKIRWLAIQRDTETKKLAIAELMPETKILQEEKSQVTLEITAQLAALEREVSHVFYLKLDRYYPQPMGLNSRIADKVTDIVH</sequence>
<dbReference type="Proteomes" id="UP000076420">
    <property type="component" value="Unassembled WGS sequence"/>
</dbReference>
<dbReference type="AlphaFoldDB" id="A0A2C9LE43"/>
<dbReference type="VEuPathDB" id="VectorBase:BGLB030076"/>
<protein>
    <submittedName>
        <fullName evidence="1">Uncharacterized protein</fullName>
    </submittedName>
</protein>
<dbReference type="EnsemblMetazoa" id="BGLB030076-RA">
    <property type="protein sequence ID" value="BGLB030076-PA"/>
    <property type="gene ID" value="BGLB030076"/>
</dbReference>
<evidence type="ECO:0000313" key="1">
    <source>
        <dbReference type="EnsemblMetazoa" id="BGLB030076-PA"/>
    </source>
</evidence>
<evidence type="ECO:0000313" key="2">
    <source>
        <dbReference type="Proteomes" id="UP000076420"/>
    </source>
</evidence>
<organism evidence="1 2">
    <name type="scientific">Biomphalaria glabrata</name>
    <name type="common">Bloodfluke planorb</name>
    <name type="synonym">Freshwater snail</name>
    <dbReference type="NCBI Taxonomy" id="6526"/>
    <lineage>
        <taxon>Eukaryota</taxon>
        <taxon>Metazoa</taxon>
        <taxon>Spiralia</taxon>
        <taxon>Lophotrochozoa</taxon>
        <taxon>Mollusca</taxon>
        <taxon>Gastropoda</taxon>
        <taxon>Heterobranchia</taxon>
        <taxon>Euthyneura</taxon>
        <taxon>Panpulmonata</taxon>
        <taxon>Hygrophila</taxon>
        <taxon>Lymnaeoidea</taxon>
        <taxon>Planorbidae</taxon>
        <taxon>Biomphalaria</taxon>
    </lineage>
</organism>